<dbReference type="EMBL" id="SLVX01000032">
    <property type="protein sequence ID" value="TCN34742.1"/>
    <property type="molecule type" value="Genomic_DNA"/>
</dbReference>
<dbReference type="Proteomes" id="UP000295351">
    <property type="component" value="Unassembled WGS sequence"/>
</dbReference>
<dbReference type="AlphaFoldDB" id="A0A4R2C5P4"/>
<accession>A0A4R2C5P4</accession>
<feature type="region of interest" description="Disordered" evidence="1">
    <location>
        <begin position="114"/>
        <end position="140"/>
    </location>
</feature>
<comment type="caution">
    <text evidence="2">The sequence shown here is derived from an EMBL/GenBank/DDBJ whole genome shotgun (WGS) entry which is preliminary data.</text>
</comment>
<keyword evidence="3" id="KW-1185">Reference proteome</keyword>
<name>A0A4R2C5P4_SHIGR</name>
<evidence type="ECO:0000313" key="3">
    <source>
        <dbReference type="Proteomes" id="UP000295351"/>
    </source>
</evidence>
<protein>
    <submittedName>
        <fullName evidence="2">Uncharacterized protein</fullName>
    </submittedName>
</protein>
<organism evidence="2 3">
    <name type="scientific">Shinella granuli</name>
    <dbReference type="NCBI Taxonomy" id="323621"/>
    <lineage>
        <taxon>Bacteria</taxon>
        <taxon>Pseudomonadati</taxon>
        <taxon>Pseudomonadota</taxon>
        <taxon>Alphaproteobacteria</taxon>
        <taxon>Hyphomicrobiales</taxon>
        <taxon>Rhizobiaceae</taxon>
        <taxon>Shinella</taxon>
    </lineage>
</organism>
<reference evidence="2 3" key="1">
    <citation type="submission" date="2019-03" db="EMBL/GenBank/DDBJ databases">
        <title>Genomic Encyclopedia of Type Strains, Phase IV (KMG-IV): sequencing the most valuable type-strain genomes for metagenomic binning, comparative biology and taxonomic classification.</title>
        <authorList>
            <person name="Goeker M."/>
        </authorList>
    </citation>
    <scope>NUCLEOTIDE SEQUENCE [LARGE SCALE GENOMIC DNA]</scope>
    <source>
        <strain evidence="2 3">DSM 18401</strain>
    </source>
</reference>
<sequence length="211" mass="23176">MYGVSRRTLPVMATKTGYRPFTRKAGSGPGNWKALLSSRFQTQTCLSYGSGRSAPDDQLGADLPCAVLPRGARQRGGWPCCIGPTCCLTNLRDRGLRIVVRLFILAHEPVETLMRSPEPSQSPARPAAAVKRSAASPTEENCVEQDHEVRALSSASAIVCVISDMDSRVDRTCRGGKREPSHNHTSILRYIRAGFSNYWLVVGRSKRRIFA</sequence>
<gene>
    <name evidence="2" type="ORF">EV665_13227</name>
</gene>
<feature type="compositionally biased region" description="Low complexity" evidence="1">
    <location>
        <begin position="122"/>
        <end position="137"/>
    </location>
</feature>
<evidence type="ECO:0000313" key="2">
    <source>
        <dbReference type="EMBL" id="TCN34742.1"/>
    </source>
</evidence>
<evidence type="ECO:0000256" key="1">
    <source>
        <dbReference type="SAM" id="MobiDB-lite"/>
    </source>
</evidence>
<proteinExistence type="predicted"/>